<evidence type="ECO:0000313" key="3">
    <source>
        <dbReference type="EMBL" id="MCQ1950302.1"/>
    </source>
</evidence>
<protein>
    <submittedName>
        <fullName evidence="3">DegV family protein</fullName>
    </submittedName>
</protein>
<organism evidence="3 4">
    <name type="scientific">Arthrobacter jinronghuae</name>
    <dbReference type="NCBI Taxonomy" id="2964609"/>
    <lineage>
        <taxon>Bacteria</taxon>
        <taxon>Bacillati</taxon>
        <taxon>Actinomycetota</taxon>
        <taxon>Actinomycetes</taxon>
        <taxon>Micrococcales</taxon>
        <taxon>Micrococcaceae</taxon>
        <taxon>Arthrobacter</taxon>
    </lineage>
</organism>
<accession>A0ABT1NRE9</accession>
<dbReference type="InterPro" id="IPR003797">
    <property type="entry name" value="DegV"/>
</dbReference>
<proteinExistence type="predicted"/>
<dbReference type="PANTHER" id="PTHR33434:SF2">
    <property type="entry name" value="FATTY ACID-BINDING PROTEIN TM_1468"/>
    <property type="match status" value="1"/>
</dbReference>
<dbReference type="InterPro" id="IPR043168">
    <property type="entry name" value="DegV_C"/>
</dbReference>
<dbReference type="PANTHER" id="PTHR33434">
    <property type="entry name" value="DEGV DOMAIN-CONTAINING PROTEIN DR_1986-RELATED"/>
    <property type="match status" value="1"/>
</dbReference>
<evidence type="ECO:0000313" key="4">
    <source>
        <dbReference type="Proteomes" id="UP001206924"/>
    </source>
</evidence>
<evidence type="ECO:0000256" key="1">
    <source>
        <dbReference type="ARBA" id="ARBA00023121"/>
    </source>
</evidence>
<feature type="region of interest" description="Disordered" evidence="2">
    <location>
        <begin position="330"/>
        <end position="389"/>
    </location>
</feature>
<dbReference type="InterPro" id="IPR050270">
    <property type="entry name" value="DegV_domain_contain"/>
</dbReference>
<dbReference type="Gene3D" id="3.40.50.10170">
    <property type="match status" value="1"/>
</dbReference>
<dbReference type="RefSeq" id="WP_255865678.1">
    <property type="nucleotide sequence ID" value="NZ_CP104263.1"/>
</dbReference>
<gene>
    <name evidence="3" type="ORF">NNX28_10205</name>
</gene>
<dbReference type="Pfam" id="PF02645">
    <property type="entry name" value="DegV"/>
    <property type="match status" value="1"/>
</dbReference>
<reference evidence="3 4" key="1">
    <citation type="submission" date="2022-07" db="EMBL/GenBank/DDBJ databases">
        <title>Novel species in genus Arthrobacter.</title>
        <authorList>
            <person name="Liu Y."/>
        </authorList>
    </citation>
    <scope>NUCLEOTIDE SEQUENCE [LARGE SCALE GENOMIC DNA]</scope>
    <source>
        <strain evidence="4">zg-Y859</strain>
    </source>
</reference>
<feature type="compositionally biased region" description="Low complexity" evidence="2">
    <location>
        <begin position="348"/>
        <end position="389"/>
    </location>
</feature>
<keyword evidence="4" id="KW-1185">Reference proteome</keyword>
<dbReference type="PROSITE" id="PS51482">
    <property type="entry name" value="DEGV"/>
    <property type="match status" value="1"/>
</dbReference>
<keyword evidence="1" id="KW-0446">Lipid-binding</keyword>
<sequence length="389" mass="38791">MDWLERLASRARGRQRETAAVPGPSVGVVTDSASALPGGWAEAANAADFVRVVPMPVMIGDQIYGEGSAELIPALALAMAQGHEVRTSRPAPGQFEAAYRELAAAGCTSAVSIHLSGQLSGTVDSARLAARSAEIPVEVIDSATAAMGLGFAVAAATERARAGYSAAEVAADARSVAADATILFYVPSLDQLRRGGRIGAAAGWLGTLLAVKPILVVRDGMVVPLERVRTAPKALARLAELVQQDIAGRDGKVRAAVHHFGNASEAERLAGIVRAAAPEVEILICPLPAVLAAHAGLGVLAVAVAGDRSDAAGHIVQGAGPAGAGVPADGVAADGVATDDEGGRTDTGNAAGKPAGNAAGKPAAPGAASRTRFAGTKAKGSKSSGGAKE</sequence>
<name>A0ABT1NRE9_9MICC</name>
<dbReference type="EMBL" id="JANFLP010000010">
    <property type="protein sequence ID" value="MCQ1950302.1"/>
    <property type="molecule type" value="Genomic_DNA"/>
</dbReference>
<dbReference type="SUPFAM" id="SSF82549">
    <property type="entry name" value="DAK1/DegV-like"/>
    <property type="match status" value="1"/>
</dbReference>
<evidence type="ECO:0000256" key="2">
    <source>
        <dbReference type="SAM" id="MobiDB-lite"/>
    </source>
</evidence>
<dbReference type="Proteomes" id="UP001206924">
    <property type="component" value="Unassembled WGS sequence"/>
</dbReference>
<comment type="caution">
    <text evidence="3">The sequence shown here is derived from an EMBL/GenBank/DDBJ whole genome shotgun (WGS) entry which is preliminary data.</text>
</comment>
<dbReference type="Gene3D" id="3.30.1180.10">
    <property type="match status" value="1"/>
</dbReference>
<dbReference type="NCBIfam" id="TIGR00762">
    <property type="entry name" value="DegV"/>
    <property type="match status" value="1"/>
</dbReference>